<evidence type="ECO:0000313" key="6">
    <source>
        <dbReference type="Proteomes" id="UP000823937"/>
    </source>
</evidence>
<keyword evidence="2" id="KW-0288">FMN</keyword>
<keyword evidence="3 5" id="KW-0560">Oxidoreductase</keyword>
<reference evidence="5" key="2">
    <citation type="submission" date="2021-04" db="EMBL/GenBank/DDBJ databases">
        <authorList>
            <person name="Gilroy R."/>
        </authorList>
    </citation>
    <scope>NUCLEOTIDE SEQUENCE</scope>
    <source>
        <strain evidence="5">CHK169-2315</strain>
    </source>
</reference>
<evidence type="ECO:0000256" key="1">
    <source>
        <dbReference type="ARBA" id="ARBA00022630"/>
    </source>
</evidence>
<dbReference type="PANTHER" id="PTHR43408:SF1">
    <property type="entry name" value="FMN REDUCTASE (NADPH)"/>
    <property type="match status" value="1"/>
</dbReference>
<dbReference type="AlphaFoldDB" id="A0A9D1TJT8"/>
<dbReference type="GO" id="GO:0052873">
    <property type="term" value="F:FMN reductase (NADPH) activity"/>
    <property type="evidence" value="ECO:0007669"/>
    <property type="project" value="UniProtKB-EC"/>
</dbReference>
<organism evidence="5 6">
    <name type="scientific">Candidatus Pseudogracilibacillus intestinigallinarum</name>
    <dbReference type="NCBI Taxonomy" id="2838742"/>
    <lineage>
        <taxon>Bacteria</taxon>
        <taxon>Bacillati</taxon>
        <taxon>Bacillota</taxon>
        <taxon>Bacilli</taxon>
        <taxon>Bacillales</taxon>
        <taxon>Bacillaceae</taxon>
        <taxon>Pseudogracilibacillus</taxon>
    </lineage>
</organism>
<dbReference type="GO" id="GO:0046306">
    <property type="term" value="P:alkanesulfonate catabolic process"/>
    <property type="evidence" value="ECO:0007669"/>
    <property type="project" value="InterPro"/>
</dbReference>
<dbReference type="NCBIfam" id="TIGR03567">
    <property type="entry name" value="FMN_reduc_SsuE"/>
    <property type="match status" value="1"/>
</dbReference>
<evidence type="ECO:0000256" key="3">
    <source>
        <dbReference type="ARBA" id="ARBA00023002"/>
    </source>
</evidence>
<dbReference type="InterPro" id="IPR020048">
    <property type="entry name" value="NADPH-dep_FMN_reduc_SsuE"/>
</dbReference>
<evidence type="ECO:0000256" key="2">
    <source>
        <dbReference type="ARBA" id="ARBA00022643"/>
    </source>
</evidence>
<accession>A0A9D1TJT8</accession>
<gene>
    <name evidence="5" type="primary">ssuE</name>
    <name evidence="5" type="ORF">H9895_05615</name>
</gene>
<dbReference type="PANTHER" id="PTHR43408">
    <property type="entry name" value="FMN REDUCTASE (NADPH)"/>
    <property type="match status" value="1"/>
</dbReference>
<reference evidence="5" key="1">
    <citation type="journal article" date="2021" name="PeerJ">
        <title>Extensive microbial diversity within the chicken gut microbiome revealed by metagenomics and culture.</title>
        <authorList>
            <person name="Gilroy R."/>
            <person name="Ravi A."/>
            <person name="Getino M."/>
            <person name="Pursley I."/>
            <person name="Horton D.L."/>
            <person name="Alikhan N.F."/>
            <person name="Baker D."/>
            <person name="Gharbi K."/>
            <person name="Hall N."/>
            <person name="Watson M."/>
            <person name="Adriaenssens E.M."/>
            <person name="Foster-Nyarko E."/>
            <person name="Jarju S."/>
            <person name="Secka A."/>
            <person name="Antonio M."/>
            <person name="Oren A."/>
            <person name="Chaudhuri R.R."/>
            <person name="La Ragione R."/>
            <person name="Hildebrand F."/>
            <person name="Pallen M.J."/>
        </authorList>
    </citation>
    <scope>NUCLEOTIDE SEQUENCE</scope>
    <source>
        <strain evidence="5">CHK169-2315</strain>
    </source>
</reference>
<dbReference type="SUPFAM" id="SSF52218">
    <property type="entry name" value="Flavoproteins"/>
    <property type="match status" value="1"/>
</dbReference>
<dbReference type="InterPro" id="IPR005025">
    <property type="entry name" value="FMN_Rdtase-like_dom"/>
</dbReference>
<feature type="domain" description="NADPH-dependent FMN reductase-like" evidence="4">
    <location>
        <begin position="4"/>
        <end position="139"/>
    </location>
</feature>
<sequence length="180" mass="19866">MSDIVFISGSPRAHSRSERILFYLASLLQEKGYTTTHISVTDIPAEDLLYANFNSDVIQQTNEKIANAKGVIIGTPVYKAAYSGALKTLIDLLPQDGLRGKPVLPIMSGGSAAHLLAIDFAFKPLIHAVKGEPVQGLYFQDGQIDATKLNPIQDSGMLERTEKQIQLFEQKLKEIYYEIV</sequence>
<dbReference type="EC" id="1.5.1.38" evidence="5"/>
<evidence type="ECO:0000259" key="4">
    <source>
        <dbReference type="Pfam" id="PF03358"/>
    </source>
</evidence>
<dbReference type="Gene3D" id="3.40.50.360">
    <property type="match status" value="1"/>
</dbReference>
<dbReference type="EMBL" id="DXHX01000083">
    <property type="protein sequence ID" value="HIV74545.1"/>
    <property type="molecule type" value="Genomic_DNA"/>
</dbReference>
<evidence type="ECO:0000313" key="5">
    <source>
        <dbReference type="EMBL" id="HIV74545.1"/>
    </source>
</evidence>
<protein>
    <submittedName>
        <fullName evidence="5">NADPH-dependent FMN reductase</fullName>
        <ecNumber evidence="5">1.5.1.38</ecNumber>
    </submittedName>
</protein>
<dbReference type="InterPro" id="IPR051814">
    <property type="entry name" value="NAD(P)H-dep_FMN_reductase"/>
</dbReference>
<comment type="caution">
    <text evidence="5">The sequence shown here is derived from an EMBL/GenBank/DDBJ whole genome shotgun (WGS) entry which is preliminary data.</text>
</comment>
<proteinExistence type="predicted"/>
<dbReference type="InterPro" id="IPR029039">
    <property type="entry name" value="Flavoprotein-like_sf"/>
</dbReference>
<keyword evidence="1" id="KW-0285">Flavoprotein</keyword>
<name>A0A9D1TJT8_9BACI</name>
<dbReference type="Pfam" id="PF03358">
    <property type="entry name" value="FMN_red"/>
    <property type="match status" value="1"/>
</dbReference>
<dbReference type="Proteomes" id="UP000823937">
    <property type="component" value="Unassembled WGS sequence"/>
</dbReference>